<dbReference type="EMBL" id="CP026952">
    <property type="protein sequence ID" value="AWB91500.1"/>
    <property type="molecule type" value="Genomic_DNA"/>
</dbReference>
<dbReference type="Pfam" id="PF01047">
    <property type="entry name" value="MarR"/>
    <property type="match status" value="1"/>
</dbReference>
<accession>A0A2S0WJT8</accession>
<dbReference type="Proteomes" id="UP000244384">
    <property type="component" value="Chromosome"/>
</dbReference>
<name>A0A2S0WJT8_9ACTN</name>
<dbReference type="KEGG" id="aez:C3E78_04280"/>
<proteinExistence type="predicted"/>
<dbReference type="OrthoDB" id="3778086at2"/>
<dbReference type="SUPFAM" id="SSF46785">
    <property type="entry name" value="Winged helix' DNA-binding domain"/>
    <property type="match status" value="1"/>
</dbReference>
<dbReference type="InterPro" id="IPR036388">
    <property type="entry name" value="WH-like_DNA-bd_sf"/>
</dbReference>
<dbReference type="GO" id="GO:0003700">
    <property type="term" value="F:DNA-binding transcription factor activity"/>
    <property type="evidence" value="ECO:0007669"/>
    <property type="project" value="InterPro"/>
</dbReference>
<dbReference type="CDD" id="cd00090">
    <property type="entry name" value="HTH_ARSR"/>
    <property type="match status" value="1"/>
</dbReference>
<dbReference type="InterPro" id="IPR001845">
    <property type="entry name" value="HTH_ArsR_DNA-bd_dom"/>
</dbReference>
<reference evidence="2" key="1">
    <citation type="submission" date="2018-01" db="EMBL/GenBank/DDBJ databases">
        <authorList>
            <person name="Li J."/>
        </authorList>
    </citation>
    <scope>NUCLEOTIDE SEQUENCE [LARGE SCALE GENOMIC DNA]</scope>
    <source>
        <strain evidence="2">592</strain>
    </source>
</reference>
<dbReference type="InterPro" id="IPR036390">
    <property type="entry name" value="WH_DNA-bd_sf"/>
</dbReference>
<dbReference type="SMART" id="SM00347">
    <property type="entry name" value="HTH_MARR"/>
    <property type="match status" value="1"/>
</dbReference>
<dbReference type="SMART" id="SM00418">
    <property type="entry name" value="HTH_ARSR"/>
    <property type="match status" value="1"/>
</dbReference>
<dbReference type="PANTHER" id="PTHR39515">
    <property type="entry name" value="CONSERVED PROTEIN"/>
    <property type="match status" value="1"/>
</dbReference>
<dbReference type="PANTHER" id="PTHR39515:SF2">
    <property type="entry name" value="HTH-TYPE TRANSCRIPTIONAL REGULATOR RV0880"/>
    <property type="match status" value="1"/>
</dbReference>
<dbReference type="PROSITE" id="PS50995">
    <property type="entry name" value="HTH_MARR_2"/>
    <property type="match status" value="1"/>
</dbReference>
<dbReference type="InterPro" id="IPR052526">
    <property type="entry name" value="HTH-type_Bedaq_tolerance"/>
</dbReference>
<protein>
    <submittedName>
        <fullName evidence="1">MarR family transcriptional regulator</fullName>
    </submittedName>
</protein>
<dbReference type="InterPro" id="IPR011991">
    <property type="entry name" value="ArsR-like_HTH"/>
</dbReference>
<accession>A0A5F2ELN0</accession>
<dbReference type="Gene3D" id="1.10.10.10">
    <property type="entry name" value="Winged helix-like DNA-binding domain superfamily/Winged helix DNA-binding domain"/>
    <property type="match status" value="1"/>
</dbReference>
<dbReference type="AlphaFoldDB" id="A0A2S0WJT8"/>
<organism evidence="1 2">
    <name type="scientific">Aeromicrobium chenweiae</name>
    <dbReference type="NCBI Taxonomy" id="2079793"/>
    <lineage>
        <taxon>Bacteria</taxon>
        <taxon>Bacillati</taxon>
        <taxon>Actinomycetota</taxon>
        <taxon>Actinomycetes</taxon>
        <taxon>Propionibacteriales</taxon>
        <taxon>Nocardioidaceae</taxon>
        <taxon>Aeromicrobium</taxon>
    </lineage>
</organism>
<dbReference type="InterPro" id="IPR000835">
    <property type="entry name" value="HTH_MarR-typ"/>
</dbReference>
<evidence type="ECO:0000313" key="1">
    <source>
        <dbReference type="EMBL" id="AWB91500.1"/>
    </source>
</evidence>
<sequence>MQSDGSSTAEDALMRLMMVAGRRFRARTAGDVIDPAQATLLYALKCHGAMRLGDLAEAMKLDASTVSRHVQQLGDHGMIDREPDPEDGRARIIALSDAGAASLARTFDERRTFLTAALHDWSDTDRRRLREDLERLTAALSATA</sequence>
<keyword evidence="2" id="KW-1185">Reference proteome</keyword>
<dbReference type="RefSeq" id="WP_108577146.1">
    <property type="nucleotide sequence ID" value="NZ_CP026952.1"/>
</dbReference>
<evidence type="ECO:0000313" key="2">
    <source>
        <dbReference type="Proteomes" id="UP000244384"/>
    </source>
</evidence>
<gene>
    <name evidence="1" type="ORF">C3E78_04280</name>
</gene>